<dbReference type="AlphaFoldDB" id="A0A8D0GGA0"/>
<dbReference type="PANTHER" id="PTHR22797">
    <property type="entry name" value="CARD6/NUCLEOLAR PROTEIN 3"/>
    <property type="match status" value="1"/>
</dbReference>
<dbReference type="SUPFAM" id="SSF47986">
    <property type="entry name" value="DEATH domain"/>
    <property type="match status" value="1"/>
</dbReference>
<name>A0A8D0GGA0_SPHPU</name>
<dbReference type="Ensembl" id="ENSSPUT00000005265.1">
    <property type="protein sequence ID" value="ENSSPUP00000004950.1"/>
    <property type="gene ID" value="ENSSPUG00000003829.1"/>
</dbReference>
<dbReference type="GO" id="GO:0042981">
    <property type="term" value="P:regulation of apoptotic process"/>
    <property type="evidence" value="ECO:0007669"/>
    <property type="project" value="InterPro"/>
</dbReference>
<protein>
    <recommendedName>
        <fullName evidence="1">CARD domain-containing protein</fullName>
    </recommendedName>
</protein>
<accession>A0A8D0GGA0</accession>
<dbReference type="Proteomes" id="UP000694392">
    <property type="component" value="Unplaced"/>
</dbReference>
<evidence type="ECO:0000313" key="2">
    <source>
        <dbReference type="Ensembl" id="ENSSPUP00000004950.1"/>
    </source>
</evidence>
<sequence length="135" mass="15543">MSAAEKASEVIRKERKKLIEILQKDVEPILDELVSQSIISVEEYEILDNSKEEPKKKARKMLILIQKKGETLCQQFLDTLEIVHPSLKQDLQFLSQDFVASEEKVDTSQLPEAAERDHPKGIYMRTQLLPDLVKP</sequence>
<dbReference type="CDD" id="cd01671">
    <property type="entry name" value="CARD"/>
    <property type="match status" value="1"/>
</dbReference>
<dbReference type="Pfam" id="PF00619">
    <property type="entry name" value="CARD"/>
    <property type="match status" value="1"/>
</dbReference>
<feature type="domain" description="CARD" evidence="1">
    <location>
        <begin position="3"/>
        <end position="95"/>
    </location>
</feature>
<dbReference type="Gene3D" id="1.10.533.10">
    <property type="entry name" value="Death Domain, Fas"/>
    <property type="match status" value="1"/>
</dbReference>
<evidence type="ECO:0000259" key="1">
    <source>
        <dbReference type="PROSITE" id="PS50209"/>
    </source>
</evidence>
<keyword evidence="3" id="KW-1185">Reference proteome</keyword>
<dbReference type="InterPro" id="IPR052685">
    <property type="entry name" value="Apoptosis_Repressor_CARD"/>
</dbReference>
<reference evidence="2" key="2">
    <citation type="submission" date="2025-09" db="UniProtKB">
        <authorList>
            <consortium name="Ensembl"/>
        </authorList>
    </citation>
    <scope>IDENTIFICATION</scope>
</reference>
<dbReference type="PANTHER" id="PTHR22797:SF36">
    <property type="entry name" value="CASPASE RECRUITMENT DOMAIN-CONTAINING PROTEIN 6"/>
    <property type="match status" value="1"/>
</dbReference>
<dbReference type="PROSITE" id="PS50209">
    <property type="entry name" value="CARD"/>
    <property type="match status" value="1"/>
</dbReference>
<dbReference type="SMART" id="SM00114">
    <property type="entry name" value="CARD"/>
    <property type="match status" value="1"/>
</dbReference>
<dbReference type="InterPro" id="IPR001315">
    <property type="entry name" value="CARD"/>
</dbReference>
<dbReference type="GeneTree" id="ENSGT00950000185058"/>
<dbReference type="InterPro" id="IPR011029">
    <property type="entry name" value="DEATH-like_dom_sf"/>
</dbReference>
<reference evidence="2" key="1">
    <citation type="submission" date="2025-08" db="UniProtKB">
        <authorList>
            <consortium name="Ensembl"/>
        </authorList>
    </citation>
    <scope>IDENTIFICATION</scope>
</reference>
<proteinExistence type="predicted"/>
<evidence type="ECO:0000313" key="3">
    <source>
        <dbReference type="Proteomes" id="UP000694392"/>
    </source>
</evidence>
<organism evidence="2 3">
    <name type="scientific">Sphenodon punctatus</name>
    <name type="common">Tuatara</name>
    <name type="synonym">Hatteria punctata</name>
    <dbReference type="NCBI Taxonomy" id="8508"/>
    <lineage>
        <taxon>Eukaryota</taxon>
        <taxon>Metazoa</taxon>
        <taxon>Chordata</taxon>
        <taxon>Craniata</taxon>
        <taxon>Vertebrata</taxon>
        <taxon>Euteleostomi</taxon>
        <taxon>Lepidosauria</taxon>
        <taxon>Sphenodontia</taxon>
        <taxon>Sphenodontidae</taxon>
        <taxon>Sphenodon</taxon>
    </lineage>
</organism>